<dbReference type="KEGG" id="ccac:CcaHIS019_0210490"/>
<dbReference type="AlphaFoldDB" id="A0AA48IBD1"/>
<evidence type="ECO:0000256" key="1">
    <source>
        <dbReference type="SAM" id="MobiDB-lite"/>
    </source>
</evidence>
<dbReference type="GeneID" id="85493558"/>
<dbReference type="RefSeq" id="XP_060454953.1">
    <property type="nucleotide sequence ID" value="XM_060598129.1"/>
</dbReference>
<feature type="compositionally biased region" description="Pro residues" evidence="1">
    <location>
        <begin position="187"/>
        <end position="198"/>
    </location>
</feature>
<feature type="compositionally biased region" description="Gly residues" evidence="1">
    <location>
        <begin position="225"/>
        <end position="235"/>
    </location>
</feature>
<feature type="compositionally biased region" description="Low complexity" evidence="1">
    <location>
        <begin position="72"/>
        <end position="82"/>
    </location>
</feature>
<evidence type="ECO:0000313" key="3">
    <source>
        <dbReference type="Proteomes" id="UP001233271"/>
    </source>
</evidence>
<name>A0AA48IBD1_9TREE</name>
<evidence type="ECO:0000313" key="2">
    <source>
        <dbReference type="EMBL" id="BEI89687.1"/>
    </source>
</evidence>
<feature type="region of interest" description="Disordered" evidence="1">
    <location>
        <begin position="69"/>
        <end position="96"/>
    </location>
</feature>
<keyword evidence="3" id="KW-1185">Reference proteome</keyword>
<proteinExistence type="predicted"/>
<feature type="compositionally biased region" description="Low complexity" evidence="1">
    <location>
        <begin position="163"/>
        <end position="186"/>
    </location>
</feature>
<feature type="compositionally biased region" description="Polar residues" evidence="1">
    <location>
        <begin position="199"/>
        <end position="209"/>
    </location>
</feature>
<protein>
    <submittedName>
        <fullName evidence="2">Uncharacterized protein</fullName>
    </submittedName>
</protein>
<dbReference type="EMBL" id="AP028213">
    <property type="protein sequence ID" value="BEI89687.1"/>
    <property type="molecule type" value="Genomic_DNA"/>
</dbReference>
<feature type="region of interest" description="Disordered" evidence="1">
    <location>
        <begin position="121"/>
        <end position="235"/>
    </location>
</feature>
<dbReference type="Proteomes" id="UP001233271">
    <property type="component" value="Chromosome 2"/>
</dbReference>
<reference evidence="2" key="1">
    <citation type="journal article" date="2023" name="BMC Genomics">
        <title>Chromosome-level genome assemblies of Cutaneotrichosporon spp. (Trichosporonales, Basidiomycota) reveal imbalanced evolution between nucleotide sequences and chromosome synteny.</title>
        <authorList>
            <person name="Kobayashi Y."/>
            <person name="Kayamori A."/>
            <person name="Aoki K."/>
            <person name="Shiwa Y."/>
            <person name="Matsutani M."/>
            <person name="Fujita N."/>
            <person name="Sugita T."/>
            <person name="Iwasaki W."/>
            <person name="Tanaka N."/>
            <person name="Takashima M."/>
        </authorList>
    </citation>
    <scope>NUCLEOTIDE SEQUENCE</scope>
    <source>
        <strain evidence="2">HIS019</strain>
    </source>
</reference>
<gene>
    <name evidence="2" type="ORF">CcaverHIS019_0210490</name>
</gene>
<sequence>MLAPDAPTPSPAFFCRWDYCTASHPTLAALSSHLRDHISAERPVYIPVAKRRRTNGGWVLDDTDSTLPFPPSFSTSSQSQRSGHASRPSIDDFLPPADVSDLGLDVGVGVGEVDFDAFLRSPSPVRRPVSSTPLSQIPLPTQPLQLSQPCPSQPFSVLPSLPPAAQRQPPSQPSEASSGALVSPPNSMLPPTQPPPPTADSNVSASPRRSLQFGVADTPRRVSAGGVGFDWGTGK</sequence>
<organism evidence="2 3">
    <name type="scientific">Cutaneotrichosporon cavernicola</name>
    <dbReference type="NCBI Taxonomy" id="279322"/>
    <lineage>
        <taxon>Eukaryota</taxon>
        <taxon>Fungi</taxon>
        <taxon>Dikarya</taxon>
        <taxon>Basidiomycota</taxon>
        <taxon>Agaricomycotina</taxon>
        <taxon>Tremellomycetes</taxon>
        <taxon>Trichosporonales</taxon>
        <taxon>Trichosporonaceae</taxon>
        <taxon>Cutaneotrichosporon</taxon>
    </lineage>
</organism>
<accession>A0AA48IBD1</accession>
<feature type="compositionally biased region" description="Low complexity" evidence="1">
    <location>
        <begin position="121"/>
        <end position="156"/>
    </location>
</feature>